<comment type="similarity">
    <text evidence="1 6">Belongs to the peptidase S8 family.</text>
</comment>
<evidence type="ECO:0000256" key="3">
    <source>
        <dbReference type="ARBA" id="ARBA00022729"/>
    </source>
</evidence>
<keyword evidence="5" id="KW-0720">Serine protease</keyword>
<evidence type="ECO:0000313" key="9">
    <source>
        <dbReference type="EMBL" id="EYU29548.1"/>
    </source>
</evidence>
<gene>
    <name evidence="9" type="ORF">MIMGU_mgv1a0242761mg</name>
</gene>
<dbReference type="PROSITE" id="PS51892">
    <property type="entry name" value="SUBTILASE"/>
    <property type="match status" value="1"/>
</dbReference>
<evidence type="ECO:0000256" key="5">
    <source>
        <dbReference type="ARBA" id="ARBA00022825"/>
    </source>
</evidence>
<evidence type="ECO:0000313" key="10">
    <source>
        <dbReference type="Proteomes" id="UP000030748"/>
    </source>
</evidence>
<dbReference type="Pfam" id="PF17766">
    <property type="entry name" value="fn3_6"/>
    <property type="match status" value="1"/>
</dbReference>
<evidence type="ECO:0000256" key="4">
    <source>
        <dbReference type="ARBA" id="ARBA00022801"/>
    </source>
</evidence>
<dbReference type="Gene3D" id="3.50.30.30">
    <property type="match status" value="1"/>
</dbReference>
<feature type="domain" description="Subtilisin-like protease fibronectin type-III" evidence="8">
    <location>
        <begin position="221"/>
        <end position="318"/>
    </location>
</feature>
<dbReference type="InterPro" id="IPR036852">
    <property type="entry name" value="Peptidase_S8/S53_dom_sf"/>
</dbReference>
<dbReference type="InterPro" id="IPR041469">
    <property type="entry name" value="Subtilisin-like_FN3"/>
</dbReference>
<protein>
    <recommendedName>
        <fullName evidence="11">Subtilisin-like protease fibronectin type-III domain-containing protein</fullName>
    </recommendedName>
</protein>
<name>A0A022QQJ7_ERYGU</name>
<feature type="domain" description="Peptidase S8/S53" evidence="7">
    <location>
        <begin position="50"/>
        <end position="145"/>
    </location>
</feature>
<dbReference type="InterPro" id="IPR045051">
    <property type="entry name" value="SBT"/>
</dbReference>
<dbReference type="STRING" id="4155.A0A022QQJ7"/>
<accession>A0A022QQJ7</accession>
<dbReference type="FunFam" id="2.60.40.2310:FF:000001">
    <property type="entry name" value="Subtilisin-like protease SBT1.5"/>
    <property type="match status" value="1"/>
</dbReference>
<dbReference type="Gene3D" id="2.60.40.2310">
    <property type="match status" value="1"/>
</dbReference>
<dbReference type="GO" id="GO:0006508">
    <property type="term" value="P:proteolysis"/>
    <property type="evidence" value="ECO:0007669"/>
    <property type="project" value="UniProtKB-KW"/>
</dbReference>
<dbReference type="InterPro" id="IPR000209">
    <property type="entry name" value="Peptidase_S8/S53_dom"/>
</dbReference>
<organism evidence="9 10">
    <name type="scientific">Erythranthe guttata</name>
    <name type="common">Yellow monkey flower</name>
    <name type="synonym">Mimulus guttatus</name>
    <dbReference type="NCBI Taxonomy" id="4155"/>
    <lineage>
        <taxon>Eukaryota</taxon>
        <taxon>Viridiplantae</taxon>
        <taxon>Streptophyta</taxon>
        <taxon>Embryophyta</taxon>
        <taxon>Tracheophyta</taxon>
        <taxon>Spermatophyta</taxon>
        <taxon>Magnoliopsida</taxon>
        <taxon>eudicotyledons</taxon>
        <taxon>Gunneridae</taxon>
        <taxon>Pentapetalae</taxon>
        <taxon>asterids</taxon>
        <taxon>lamiids</taxon>
        <taxon>Lamiales</taxon>
        <taxon>Phrymaceae</taxon>
        <taxon>Erythranthe</taxon>
    </lineage>
</organism>
<keyword evidence="4" id="KW-0378">Hydrolase</keyword>
<keyword evidence="3" id="KW-0732">Signal</keyword>
<evidence type="ECO:0000256" key="6">
    <source>
        <dbReference type="PROSITE-ProRule" id="PRU01240"/>
    </source>
</evidence>
<feature type="non-terminal residue" evidence="9">
    <location>
        <position position="1"/>
    </location>
</feature>
<evidence type="ECO:0000256" key="1">
    <source>
        <dbReference type="ARBA" id="ARBA00011073"/>
    </source>
</evidence>
<evidence type="ECO:0000259" key="7">
    <source>
        <dbReference type="Pfam" id="PF00082"/>
    </source>
</evidence>
<keyword evidence="10" id="KW-1185">Reference proteome</keyword>
<dbReference type="Gene3D" id="3.40.50.200">
    <property type="entry name" value="Peptidase S8/S53 domain"/>
    <property type="match status" value="1"/>
</dbReference>
<dbReference type="GO" id="GO:0005576">
    <property type="term" value="C:extracellular region"/>
    <property type="evidence" value="ECO:0000318"/>
    <property type="project" value="GO_Central"/>
</dbReference>
<sequence>RYGYNTLVDAHVLPATNINYEDGIKLLAYLNSSSSPTASIVFKGTIIGDNTSPMVAWFSSRGPSTSSPGILKPDILGPGVNILAAWHNSVENNTNTKSNFNVISGTSMSCPHLSGVAALLKSAHPDWSPAAIKSAIMTTADQTNLGNQPILDQSLLAADVYSTGAGHVNPARANDPGLVYDIEPQDYVHYLCGLNYTHREIFIILQRKVNCSTESRISEGQLNYPSFSVRSNESADQTYTRTVTNVGEANSSYIVEVVAPQGIDVIVEPRTLHFSKLNQKLTYKITFRRSANNGNTSVSHRYVLWKSAKNSVRSPIAVS</sequence>
<dbReference type="GO" id="GO:0004252">
    <property type="term" value="F:serine-type endopeptidase activity"/>
    <property type="evidence" value="ECO:0000318"/>
    <property type="project" value="GO_Central"/>
</dbReference>
<keyword evidence="2" id="KW-0645">Protease</keyword>
<dbReference type="SUPFAM" id="SSF52743">
    <property type="entry name" value="Subtilisin-like"/>
    <property type="match status" value="1"/>
</dbReference>
<dbReference type="EMBL" id="KI631203">
    <property type="protein sequence ID" value="EYU29548.1"/>
    <property type="molecule type" value="Genomic_DNA"/>
</dbReference>
<dbReference type="Proteomes" id="UP000030748">
    <property type="component" value="Unassembled WGS sequence"/>
</dbReference>
<comment type="caution">
    <text evidence="6">Lacks conserved residue(s) required for the propagation of feature annotation.</text>
</comment>
<dbReference type="Pfam" id="PF00082">
    <property type="entry name" value="Peptidase_S8"/>
    <property type="match status" value="1"/>
</dbReference>
<proteinExistence type="inferred from homology"/>
<dbReference type="CDD" id="cd02120">
    <property type="entry name" value="PA_subtilisin_like"/>
    <property type="match status" value="1"/>
</dbReference>
<evidence type="ECO:0008006" key="11">
    <source>
        <dbReference type="Google" id="ProtNLM"/>
    </source>
</evidence>
<dbReference type="PANTHER" id="PTHR10795">
    <property type="entry name" value="PROPROTEIN CONVERTASE SUBTILISIN/KEXIN"/>
    <property type="match status" value="1"/>
</dbReference>
<evidence type="ECO:0000256" key="2">
    <source>
        <dbReference type="ARBA" id="ARBA00022670"/>
    </source>
</evidence>
<evidence type="ECO:0000259" key="8">
    <source>
        <dbReference type="Pfam" id="PF17766"/>
    </source>
</evidence>
<dbReference type="AlphaFoldDB" id="A0A022QQJ7"/>
<reference evidence="9 10" key="1">
    <citation type="journal article" date="2013" name="Proc. Natl. Acad. Sci. U.S.A.">
        <title>Fine-scale variation in meiotic recombination in Mimulus inferred from population shotgun sequencing.</title>
        <authorList>
            <person name="Hellsten U."/>
            <person name="Wright K.M."/>
            <person name="Jenkins J."/>
            <person name="Shu S."/>
            <person name="Yuan Y."/>
            <person name="Wessler S.R."/>
            <person name="Schmutz J."/>
            <person name="Willis J.H."/>
            <person name="Rokhsar D.S."/>
        </authorList>
    </citation>
    <scope>NUCLEOTIDE SEQUENCE [LARGE SCALE GENOMIC DNA]</scope>
    <source>
        <strain evidence="10">cv. DUN x IM62</strain>
    </source>
</reference>